<name>A0A371NW30_9MICO</name>
<evidence type="ECO:0000313" key="3">
    <source>
        <dbReference type="EMBL" id="REJ06010.1"/>
    </source>
</evidence>
<protein>
    <submittedName>
        <fullName evidence="3">LytR family transcriptional regulator</fullName>
    </submittedName>
</protein>
<dbReference type="InterPro" id="IPR027381">
    <property type="entry name" value="LytR/CpsA/Psr_C"/>
</dbReference>
<keyword evidence="1" id="KW-0812">Transmembrane</keyword>
<proteinExistence type="predicted"/>
<dbReference type="Pfam" id="PF13399">
    <property type="entry name" value="LytR_C"/>
    <property type="match status" value="1"/>
</dbReference>
<keyword evidence="1" id="KW-0472">Membrane</keyword>
<evidence type="ECO:0000256" key="1">
    <source>
        <dbReference type="SAM" id="Phobius"/>
    </source>
</evidence>
<accession>A0A371NW30</accession>
<dbReference type="AlphaFoldDB" id="A0A371NW30"/>
<dbReference type="EMBL" id="QUAB01000039">
    <property type="protein sequence ID" value="REJ06010.1"/>
    <property type="molecule type" value="Genomic_DNA"/>
</dbReference>
<sequence>MNGWVVLLWSAAAVLVLVVVGIFGSLLAMGRISFGGDAPPTAAATVAPEETGVVDTSYAVLILNATPDDSLEDSMRDQLIKAGWSGDQITSSDASSTDFPTTTVYYVDAADEAAAIGLAGAIGGAEVQQSDVYKDYNESGGKQLAVVIGTDRSASAPETPAE</sequence>
<comment type="caution">
    <text evidence="3">The sequence shown here is derived from an EMBL/GenBank/DDBJ whole genome shotgun (WGS) entry which is preliminary data.</text>
</comment>
<feature type="domain" description="LytR/CpsA/Psr regulator C-terminal" evidence="2">
    <location>
        <begin position="58"/>
        <end position="151"/>
    </location>
</feature>
<keyword evidence="1" id="KW-1133">Transmembrane helix</keyword>
<evidence type="ECO:0000313" key="4">
    <source>
        <dbReference type="Proteomes" id="UP000262172"/>
    </source>
</evidence>
<dbReference type="Proteomes" id="UP000262172">
    <property type="component" value="Unassembled WGS sequence"/>
</dbReference>
<dbReference type="Gene3D" id="3.30.70.2390">
    <property type="match status" value="1"/>
</dbReference>
<organism evidence="3 4">
    <name type="scientific">Microbacterium bovistercoris</name>
    <dbReference type="NCBI Taxonomy" id="2293570"/>
    <lineage>
        <taxon>Bacteria</taxon>
        <taxon>Bacillati</taxon>
        <taxon>Actinomycetota</taxon>
        <taxon>Actinomycetes</taxon>
        <taxon>Micrococcales</taxon>
        <taxon>Microbacteriaceae</taxon>
        <taxon>Microbacterium</taxon>
    </lineage>
</organism>
<gene>
    <name evidence="3" type="ORF">DY023_08505</name>
</gene>
<reference evidence="3 4" key="1">
    <citation type="submission" date="2018-08" db="EMBL/GenBank/DDBJ databases">
        <title>Isolation, diversity and antifungal activity of Actinobacteria from cow dung.</title>
        <authorList>
            <person name="Ling L."/>
        </authorList>
    </citation>
    <scope>NUCLEOTIDE SEQUENCE [LARGE SCALE GENOMIC DNA]</scope>
    <source>
        <strain evidence="3 4">NEAU-LLE</strain>
    </source>
</reference>
<evidence type="ECO:0000259" key="2">
    <source>
        <dbReference type="Pfam" id="PF13399"/>
    </source>
</evidence>
<dbReference type="OrthoDB" id="5125199at2"/>
<keyword evidence="4" id="KW-1185">Reference proteome</keyword>
<feature type="transmembrane region" description="Helical" evidence="1">
    <location>
        <begin position="6"/>
        <end position="28"/>
    </location>
</feature>